<keyword evidence="2" id="KW-1185">Reference proteome</keyword>
<accession>A0A8B8E776</accession>
<name>A0A8B8E776_CRAVI</name>
<dbReference type="RefSeq" id="XP_022335482.1">
    <property type="nucleotide sequence ID" value="XM_022479774.1"/>
</dbReference>
<dbReference type="RefSeq" id="XP_022335478.1">
    <property type="nucleotide sequence ID" value="XM_022479770.1"/>
</dbReference>
<dbReference type="AlphaFoldDB" id="A0A8B8E776"/>
<evidence type="ECO:0000313" key="2">
    <source>
        <dbReference type="Proteomes" id="UP000694844"/>
    </source>
</evidence>
<dbReference type="RefSeq" id="XP_022335483.1">
    <property type="nucleotide sequence ID" value="XM_022479775.1"/>
</dbReference>
<evidence type="ECO:0000313" key="5">
    <source>
        <dbReference type="RefSeq" id="XP_022335480.1"/>
    </source>
</evidence>
<protein>
    <submittedName>
        <fullName evidence="3 4">Uncharacterized protein LOC111132099</fullName>
    </submittedName>
</protein>
<dbReference type="OrthoDB" id="6153571at2759"/>
<evidence type="ECO:0000313" key="4">
    <source>
        <dbReference type="RefSeq" id="XP_022335479.1"/>
    </source>
</evidence>
<proteinExistence type="predicted"/>
<feature type="compositionally biased region" description="Basic and acidic residues" evidence="1">
    <location>
        <begin position="616"/>
        <end position="626"/>
    </location>
</feature>
<dbReference type="RefSeq" id="XP_022335484.1">
    <property type="nucleotide sequence ID" value="XM_022479776.1"/>
</dbReference>
<evidence type="ECO:0000256" key="1">
    <source>
        <dbReference type="SAM" id="MobiDB-lite"/>
    </source>
</evidence>
<evidence type="ECO:0000313" key="8">
    <source>
        <dbReference type="RefSeq" id="XP_022335483.1"/>
    </source>
</evidence>
<feature type="compositionally biased region" description="Basic and acidic residues" evidence="1">
    <location>
        <begin position="426"/>
        <end position="437"/>
    </location>
</feature>
<feature type="region of interest" description="Disordered" evidence="1">
    <location>
        <begin position="696"/>
        <end position="721"/>
    </location>
</feature>
<sequence length="721" mass="81925">MEMVGYRLRAPKGVKLSKPPPRKLTPEEIIKERLHHTSFSSGIQELSNLDQSRLLDVNDNDLEGLGEMTSGIPNQTEIDAQSSCSIKDVSIKQRTRAPRIAKLCKPRPLRHRLCSTETELATTGSRPSTERTNTFTQDFFSVKSGDEAEDRILQVIERLDDLDHKSTQFFQDLLVKYGPQMEKDNPSFMRSCLACVEEFLKRDCADDGVRSVLRNILRLRKQSWCQVKEVSMESKGDQRSHERFENENLVLQKPDKIEVFQNEEQKVCRATSCDSGYGDQDDIVLWSNEDSFIQDLSENLKEHSVENTQREVFIDNGSKMMTNQLEERQSDPLSCTSLSKHFGKSDMNEKQQQFSADTKWSDVVKKSDDQNKNENFQTEFTELKGQTEFTKLKGLPKKYNVKANIQARMGFKEVTDKSDMWTKESDRIINRHSDNKSSSDGADQDSWRKTPIPFGFAFPNRMTTVVEEEDMSKADTAYIPPRPKHLICKLPISEGKAKIVVERHPLGPGSDPSMIAQVESSLPKSIYSASGRRTMFRKYNTAVCFEDIDSDDLEELEHIVYNREELLVIANSPLSKKKPKELSYLCKLFPEVCLTKIEKYFSSKDFQGSSGVLSMQRKEGGERDHVPNSSRSNPNANPSNVSKINDPNRMYEFGSHRGFPQAGYDGSLNNELENGNSIFGSHSNFTATDFHSLSTSANGPITNLDDRKTNTVQRNGFGRPN</sequence>
<evidence type="ECO:0000313" key="9">
    <source>
        <dbReference type="RefSeq" id="XP_022335484.1"/>
    </source>
</evidence>
<reference evidence="3 4" key="1">
    <citation type="submission" date="2025-04" db="UniProtKB">
        <authorList>
            <consortium name="RefSeq"/>
        </authorList>
    </citation>
    <scope>IDENTIFICATION</scope>
    <source>
        <tissue evidence="3 4">Whole sample</tissue>
    </source>
</reference>
<gene>
    <name evidence="3 4 5 6 7 8 9" type="primary">LOC111132099</name>
</gene>
<evidence type="ECO:0000313" key="6">
    <source>
        <dbReference type="RefSeq" id="XP_022335481.1"/>
    </source>
</evidence>
<evidence type="ECO:0000313" key="3">
    <source>
        <dbReference type="RefSeq" id="XP_022335478.1"/>
    </source>
</evidence>
<dbReference type="KEGG" id="cvn:111132099"/>
<dbReference type="Proteomes" id="UP000694844">
    <property type="component" value="Chromosome 5"/>
</dbReference>
<feature type="region of interest" description="Disordered" evidence="1">
    <location>
        <begin position="426"/>
        <end position="448"/>
    </location>
</feature>
<feature type="compositionally biased region" description="Low complexity" evidence="1">
    <location>
        <begin position="627"/>
        <end position="642"/>
    </location>
</feature>
<evidence type="ECO:0000313" key="7">
    <source>
        <dbReference type="RefSeq" id="XP_022335482.1"/>
    </source>
</evidence>
<dbReference type="GeneID" id="111132099"/>
<dbReference type="RefSeq" id="XP_022335479.1">
    <property type="nucleotide sequence ID" value="XM_022479771.1"/>
</dbReference>
<dbReference type="RefSeq" id="XP_022335481.1">
    <property type="nucleotide sequence ID" value="XM_022479773.1"/>
</dbReference>
<dbReference type="RefSeq" id="XP_022335480.1">
    <property type="nucleotide sequence ID" value="XM_022479772.1"/>
</dbReference>
<feature type="region of interest" description="Disordered" evidence="1">
    <location>
        <begin position="607"/>
        <end position="657"/>
    </location>
</feature>
<organism evidence="2 8">
    <name type="scientific">Crassostrea virginica</name>
    <name type="common">Eastern oyster</name>
    <dbReference type="NCBI Taxonomy" id="6565"/>
    <lineage>
        <taxon>Eukaryota</taxon>
        <taxon>Metazoa</taxon>
        <taxon>Spiralia</taxon>
        <taxon>Lophotrochozoa</taxon>
        <taxon>Mollusca</taxon>
        <taxon>Bivalvia</taxon>
        <taxon>Autobranchia</taxon>
        <taxon>Pteriomorphia</taxon>
        <taxon>Ostreida</taxon>
        <taxon>Ostreoidea</taxon>
        <taxon>Ostreidae</taxon>
        <taxon>Crassostrea</taxon>
    </lineage>
</organism>